<evidence type="ECO:0000313" key="1">
    <source>
        <dbReference type="EMBL" id="SFD02705.1"/>
    </source>
</evidence>
<dbReference type="SUPFAM" id="SSF53756">
    <property type="entry name" value="UDP-Glycosyltransferase/glycogen phosphorylase"/>
    <property type="match status" value="1"/>
</dbReference>
<accession>A0A1I1NZ08</accession>
<reference evidence="2" key="1">
    <citation type="submission" date="2016-10" db="EMBL/GenBank/DDBJ databases">
        <authorList>
            <person name="Varghese N."/>
            <person name="Submissions S."/>
        </authorList>
    </citation>
    <scope>NUCLEOTIDE SEQUENCE [LARGE SCALE GENOMIC DNA]</scope>
    <source>
        <strain evidence="2">DSM 25730</strain>
    </source>
</reference>
<dbReference type="EMBL" id="FOMI01000003">
    <property type="protein sequence ID" value="SFD02705.1"/>
    <property type="molecule type" value="Genomic_DNA"/>
</dbReference>
<evidence type="ECO:0000313" key="2">
    <source>
        <dbReference type="Proteomes" id="UP000199439"/>
    </source>
</evidence>
<dbReference type="AlphaFoldDB" id="A0A1I1NZ08"/>
<proteinExistence type="predicted"/>
<name>A0A1I1NZ08_9FLAO</name>
<dbReference type="Proteomes" id="UP000199439">
    <property type="component" value="Unassembled WGS sequence"/>
</dbReference>
<protein>
    <recommendedName>
        <fullName evidence="3">Capsule polysaccharide biosynthesis protein</fullName>
    </recommendedName>
</protein>
<dbReference type="STRING" id="870482.SAMN04487987_10330"/>
<evidence type="ECO:0008006" key="3">
    <source>
        <dbReference type="Google" id="ProtNLM"/>
    </source>
</evidence>
<organism evidence="1 2">
    <name type="scientific">Algibacter pectinivorans</name>
    <dbReference type="NCBI Taxonomy" id="870482"/>
    <lineage>
        <taxon>Bacteria</taxon>
        <taxon>Pseudomonadati</taxon>
        <taxon>Bacteroidota</taxon>
        <taxon>Flavobacteriia</taxon>
        <taxon>Flavobacteriales</taxon>
        <taxon>Flavobacteriaceae</taxon>
        <taxon>Algibacter</taxon>
    </lineage>
</organism>
<sequence>MGYYGYDDLYAALITANLLKINTIDFQHGPQTNVHMAFSNWSKVPNNGFNTMPKEFWNWDAISKANIDAWANKIEGVCAKVVGQPYISYWMNYQENRANSNDEKTIVYSMQTSPLELFTPKLINIIKKSNVKWVLRLHPRDDTRIETIYKFLINHGISKNTVLQSAVEKPLPLVLSNSLLHVTNYSGCTIEAKMMGIATLLIHKVGLEMFSAYVDNKYVYFLDQNNDDFELSFFDLFERTKRETNNLENTEIFYPI</sequence>
<gene>
    <name evidence="1" type="ORF">SAMN04487987_10330</name>
</gene>
<keyword evidence="2" id="KW-1185">Reference proteome</keyword>